<dbReference type="Gene3D" id="3.40.390.10">
    <property type="entry name" value="Collagenase (Catalytic Domain)"/>
    <property type="match status" value="1"/>
</dbReference>
<dbReference type="AlphaFoldDB" id="A0A7E4ZUS7"/>
<evidence type="ECO:0000313" key="5">
    <source>
        <dbReference type="WBParaSite" id="Pan_g1877.t1"/>
    </source>
</evidence>
<dbReference type="Proteomes" id="UP000492821">
    <property type="component" value="Unassembled WGS sequence"/>
</dbReference>
<reference evidence="4" key="1">
    <citation type="journal article" date="2013" name="Genetics">
        <title>The draft genome and transcriptome of Panagrellus redivivus are shaped by the harsh demands of a free-living lifestyle.</title>
        <authorList>
            <person name="Srinivasan J."/>
            <person name="Dillman A.R."/>
            <person name="Macchietto M.G."/>
            <person name="Heikkinen L."/>
            <person name="Lakso M."/>
            <person name="Fracchia K.M."/>
            <person name="Antoshechkin I."/>
            <person name="Mortazavi A."/>
            <person name="Wong G."/>
            <person name="Sternberg P.W."/>
        </authorList>
    </citation>
    <scope>NUCLEOTIDE SEQUENCE [LARGE SCALE GENOMIC DNA]</scope>
    <source>
        <strain evidence="4">MT8872</strain>
    </source>
</reference>
<dbReference type="WBParaSite" id="Pan_g1877.t1">
    <property type="protein sequence ID" value="Pan_g1877.t1"/>
    <property type="gene ID" value="Pan_g1877"/>
</dbReference>
<keyword evidence="4" id="KW-1185">Reference proteome</keyword>
<feature type="transmembrane region" description="Helical" evidence="2">
    <location>
        <begin position="17"/>
        <end position="36"/>
    </location>
</feature>
<evidence type="ECO:0000259" key="3">
    <source>
        <dbReference type="Pfam" id="PF05649"/>
    </source>
</evidence>
<reference evidence="5" key="2">
    <citation type="submission" date="2020-10" db="UniProtKB">
        <authorList>
            <consortium name="WormBaseParasite"/>
        </authorList>
    </citation>
    <scope>IDENTIFICATION</scope>
</reference>
<dbReference type="InterPro" id="IPR042089">
    <property type="entry name" value="Peptidase_M13_dom_2"/>
</dbReference>
<organism evidence="4 5">
    <name type="scientific">Panagrellus redivivus</name>
    <name type="common">Microworm</name>
    <dbReference type="NCBI Taxonomy" id="6233"/>
    <lineage>
        <taxon>Eukaryota</taxon>
        <taxon>Metazoa</taxon>
        <taxon>Ecdysozoa</taxon>
        <taxon>Nematoda</taxon>
        <taxon>Chromadorea</taxon>
        <taxon>Rhabditida</taxon>
        <taxon>Tylenchina</taxon>
        <taxon>Panagrolaimomorpha</taxon>
        <taxon>Panagrolaimoidea</taxon>
        <taxon>Panagrolaimidae</taxon>
        <taxon>Panagrellus</taxon>
    </lineage>
</organism>
<comment type="similarity">
    <text evidence="1">Belongs to the peptidase M13 family.</text>
</comment>
<keyword evidence="2" id="KW-1133">Transmembrane helix</keyword>
<keyword evidence="2" id="KW-0812">Transmembrane</keyword>
<dbReference type="PROSITE" id="PS51885">
    <property type="entry name" value="NEPRILYSIN"/>
    <property type="match status" value="1"/>
</dbReference>
<sequence length="405" mass="45781">MAECQPKRKSRMPSKSCITLLIPVFIVCVVVAMLWGRQSTETFVADSKFETIDKPTTADFQNRVCTNQDCVSAAALIAQNMDQKADPCNDTVAFACGNYGLHHDPLNAMEMCPMIDLSYRVRREVLRILTKPASSSDKPWHALPKWYYQKCMNKPEKDATAKKALLTFLEEIGGWPLLDPQWTEFTTSWEEYIATVMQKFYVGAVVLTSIGVNPTNTSEVVLQLKPQPFDFFSPSYFNSTALFLGAEDGSFNRDLDTFSHVSTNLQTSQHNSDDEEVAGPLYLVQQQFPNFDIEKYVRTVLDGIVEVSPNTTVVVNNKGYFANLHKIVSSKRDLANYVASVVAMRFRSEPYGDMVEIQKGSERDSFCFFGATQLFKMPLTQMFLQNSNFDVEVRPKVKEMVANIK</sequence>
<dbReference type="Pfam" id="PF05649">
    <property type="entry name" value="Peptidase_M13_N"/>
    <property type="match status" value="1"/>
</dbReference>
<proteinExistence type="inferred from homology"/>
<protein>
    <submittedName>
        <fullName evidence="5">Peptidase_M13_N domain-containing protein</fullName>
    </submittedName>
</protein>
<dbReference type="PANTHER" id="PTHR11733">
    <property type="entry name" value="ZINC METALLOPROTEASE FAMILY M13 NEPRILYSIN-RELATED"/>
    <property type="match status" value="1"/>
</dbReference>
<dbReference type="SUPFAM" id="SSF55486">
    <property type="entry name" value="Metalloproteases ('zincins'), catalytic domain"/>
    <property type="match status" value="1"/>
</dbReference>
<dbReference type="GO" id="GO:0004222">
    <property type="term" value="F:metalloendopeptidase activity"/>
    <property type="evidence" value="ECO:0007669"/>
    <property type="project" value="InterPro"/>
</dbReference>
<name>A0A7E4ZUS7_PANRE</name>
<accession>A0A7E4ZUS7</accession>
<evidence type="ECO:0000313" key="4">
    <source>
        <dbReference type="Proteomes" id="UP000492821"/>
    </source>
</evidence>
<dbReference type="GO" id="GO:0005886">
    <property type="term" value="C:plasma membrane"/>
    <property type="evidence" value="ECO:0007669"/>
    <property type="project" value="TreeGrafter"/>
</dbReference>
<dbReference type="InterPro" id="IPR008753">
    <property type="entry name" value="Peptidase_M13_N"/>
</dbReference>
<dbReference type="InterPro" id="IPR000718">
    <property type="entry name" value="Peptidase_M13"/>
</dbReference>
<keyword evidence="2" id="KW-0472">Membrane</keyword>
<dbReference type="InterPro" id="IPR024079">
    <property type="entry name" value="MetalloPept_cat_dom_sf"/>
</dbReference>
<dbReference type="PANTHER" id="PTHR11733:SF192">
    <property type="entry name" value="NEPRILYSIN-21"/>
    <property type="match status" value="1"/>
</dbReference>
<feature type="domain" description="Peptidase M13 N-terminal" evidence="3">
    <location>
        <begin position="87"/>
        <end position="405"/>
    </location>
</feature>
<evidence type="ECO:0000256" key="1">
    <source>
        <dbReference type="ARBA" id="ARBA00007357"/>
    </source>
</evidence>
<dbReference type="Gene3D" id="1.10.1380.10">
    <property type="entry name" value="Neutral endopeptidase , domain2"/>
    <property type="match status" value="1"/>
</dbReference>
<dbReference type="GO" id="GO:0016485">
    <property type="term" value="P:protein processing"/>
    <property type="evidence" value="ECO:0007669"/>
    <property type="project" value="TreeGrafter"/>
</dbReference>
<evidence type="ECO:0000256" key="2">
    <source>
        <dbReference type="SAM" id="Phobius"/>
    </source>
</evidence>